<dbReference type="FunFam" id="1.25.40.330:FF:000001">
    <property type="entry name" value="Adenylyl cyclase-associated protein"/>
    <property type="match status" value="1"/>
</dbReference>
<dbReference type="GO" id="GO:0003779">
    <property type="term" value="F:actin binding"/>
    <property type="evidence" value="ECO:0007669"/>
    <property type="project" value="InterPro"/>
</dbReference>
<dbReference type="EMBL" id="MBFS01000037">
    <property type="protein sequence ID" value="PVV05124.1"/>
    <property type="molecule type" value="Genomic_DNA"/>
</dbReference>
<proteinExistence type="inferred from homology"/>
<evidence type="ECO:0000313" key="7">
    <source>
        <dbReference type="EMBL" id="PVV05124.1"/>
    </source>
</evidence>
<dbReference type="GO" id="GO:0008179">
    <property type="term" value="F:adenylate cyclase binding"/>
    <property type="evidence" value="ECO:0007669"/>
    <property type="project" value="TreeGrafter"/>
</dbReference>
<dbReference type="OrthoDB" id="1601at2759"/>
<dbReference type="Proteomes" id="UP000245609">
    <property type="component" value="Unassembled WGS sequence"/>
</dbReference>
<dbReference type="SMART" id="SM00673">
    <property type="entry name" value="CARP"/>
    <property type="match status" value="2"/>
</dbReference>
<dbReference type="Gene3D" id="1.25.40.330">
    <property type="entry name" value="Adenylate cyclase-associated CAP, N-terminal domain"/>
    <property type="match status" value="1"/>
</dbReference>
<dbReference type="Pfam" id="PF21938">
    <property type="entry name" value="CAP_N"/>
    <property type="match status" value="1"/>
</dbReference>
<dbReference type="InterPro" id="IPR013912">
    <property type="entry name" value="Adenylate_cyclase-assoc_CAP_C"/>
</dbReference>
<dbReference type="GO" id="GO:0007015">
    <property type="term" value="P:actin filament organization"/>
    <property type="evidence" value="ECO:0007669"/>
    <property type="project" value="TreeGrafter"/>
</dbReference>
<reference evidence="7 8" key="1">
    <citation type="journal article" date="2018" name="MBio">
        <title>Comparative Genomics Reveals the Core Gene Toolbox for the Fungus-Insect Symbiosis.</title>
        <authorList>
            <person name="Wang Y."/>
            <person name="Stata M."/>
            <person name="Wang W."/>
            <person name="Stajich J.E."/>
            <person name="White M.M."/>
            <person name="Moncalvo J.M."/>
        </authorList>
    </citation>
    <scope>NUCLEOTIDE SEQUENCE [LARGE SCALE GENOMIC DNA]</scope>
    <source>
        <strain evidence="7 8">SC-DP-2</strain>
    </source>
</reference>
<evidence type="ECO:0000259" key="6">
    <source>
        <dbReference type="PROSITE" id="PS51329"/>
    </source>
</evidence>
<dbReference type="GO" id="GO:0005737">
    <property type="term" value="C:cytoplasm"/>
    <property type="evidence" value="ECO:0007669"/>
    <property type="project" value="TreeGrafter"/>
</dbReference>
<dbReference type="Pfam" id="PF08603">
    <property type="entry name" value="CAP_C"/>
    <property type="match status" value="1"/>
</dbReference>
<dbReference type="InterPro" id="IPR053950">
    <property type="entry name" value="CAP_N"/>
</dbReference>
<protein>
    <recommendedName>
        <fullName evidence="3 4">Adenylyl cyclase-associated protein</fullName>
    </recommendedName>
</protein>
<sequence length="490" mass="54007">MDPSARESFSKLISRLENATSKLEKLSSSRDISPLPASDQQATPVAASISISEIGSSAKPISESPVLSSYKSALLSTALKFLELSKPLGTPVVDQCEVLVKLLKKQAQFVDVASRLEPPSAVELQKLLTPQIELLGEISEIRNKNRAHQYSNELTAVSEGSNAFGWITVEKTPLSFIGDMKDSAQFYVNRVLKDSKDSEPHRAESMNLFKSLIDSLSLYVKQNHLTGLRWGYQKPLISLESALSILSQEEASLPTTEGNNHGPSLDSNKSDGDKAAALFKEINQGTDIIKTLKKVDKEKSAAELSSKPIPTPQVHSEKSSKGSASKSLQRKPRKELDGKRWIVENIHDDEIHIPISDINQTLYVFNCNNSTIIVENKLNTITFNSCTRCNLVFDSLVSSCDILKCKSVKIQVNNTAPFFNLDNTDGAQIFLSKESMEAVEILTTKSSEVNICYPGKDNEDNQDLEESPLPEQMITKFVGGTLVTLVRKEF</sequence>
<comment type="function">
    <text evidence="2">The N-terminal domain binds to adenylyl cyclase, thereby enabling adenylyl cyclase to be activated by upstream regulatory signals, such as Ras. The C-terminal domain is required for normal cellular morphology and growth control.</text>
</comment>
<comment type="similarity">
    <text evidence="1 4">Belongs to the CAP family.</text>
</comment>
<evidence type="ECO:0000256" key="4">
    <source>
        <dbReference type="RuleBase" id="RU000647"/>
    </source>
</evidence>
<dbReference type="SUPFAM" id="SSF69340">
    <property type="entry name" value="C-terminal domain of adenylylcyclase associated protein"/>
    <property type="match status" value="1"/>
</dbReference>
<keyword evidence="8" id="KW-1185">Reference proteome</keyword>
<evidence type="ECO:0000256" key="5">
    <source>
        <dbReference type="SAM" id="MobiDB-lite"/>
    </source>
</evidence>
<dbReference type="GO" id="GO:0019933">
    <property type="term" value="P:cAMP-mediated signaling"/>
    <property type="evidence" value="ECO:0007669"/>
    <property type="project" value="TreeGrafter"/>
</dbReference>
<feature type="compositionally biased region" description="Polar residues" evidence="5">
    <location>
        <begin position="254"/>
        <end position="267"/>
    </location>
</feature>
<dbReference type="InterPro" id="IPR001837">
    <property type="entry name" value="Adenylate_cyclase-assoc_CAP"/>
</dbReference>
<gene>
    <name evidence="7" type="ORF">BB560_000365</name>
</gene>
<dbReference type="InterPro" id="IPR017901">
    <property type="entry name" value="C-CAP_CF_C-like"/>
</dbReference>
<evidence type="ECO:0000313" key="8">
    <source>
        <dbReference type="Proteomes" id="UP000245609"/>
    </source>
</evidence>
<dbReference type="InterPro" id="IPR016098">
    <property type="entry name" value="CAP/MinC_C"/>
</dbReference>
<evidence type="ECO:0000256" key="2">
    <source>
        <dbReference type="ARBA" id="ARBA00054756"/>
    </source>
</evidence>
<dbReference type="InterPro" id="IPR036222">
    <property type="entry name" value="CAP_N_sf"/>
</dbReference>
<comment type="caution">
    <text evidence="7">The sequence shown here is derived from an EMBL/GenBank/DDBJ whole genome shotgun (WGS) entry which is preliminary data.</text>
</comment>
<dbReference type="Pfam" id="PF01213">
    <property type="entry name" value="CAP_N-CM"/>
    <property type="match status" value="1"/>
</dbReference>
<dbReference type="PANTHER" id="PTHR10652">
    <property type="entry name" value="ADENYLYL CYCLASE-ASSOCIATED PROTEIN"/>
    <property type="match status" value="1"/>
</dbReference>
<dbReference type="AlphaFoldDB" id="A0A2T9ZKK7"/>
<dbReference type="PROSITE" id="PS51329">
    <property type="entry name" value="C_CAP_COFACTOR_C"/>
    <property type="match status" value="1"/>
</dbReference>
<accession>A0A2T9ZKK7</accession>
<dbReference type="SUPFAM" id="SSF101278">
    <property type="entry name" value="N-terminal domain of adenylylcyclase associated protein, CAP"/>
    <property type="match status" value="1"/>
</dbReference>
<feature type="region of interest" description="Disordered" evidence="5">
    <location>
        <begin position="251"/>
        <end position="271"/>
    </location>
</feature>
<feature type="region of interest" description="Disordered" evidence="5">
    <location>
        <begin position="301"/>
        <end position="333"/>
    </location>
</feature>
<evidence type="ECO:0000256" key="3">
    <source>
        <dbReference type="ARBA" id="ARBA00072052"/>
    </source>
</evidence>
<dbReference type="InterPro" id="IPR006599">
    <property type="entry name" value="CARP_motif"/>
</dbReference>
<dbReference type="PANTHER" id="PTHR10652:SF0">
    <property type="entry name" value="ADENYLYL CYCLASE-ASSOCIATED PROTEIN"/>
    <property type="match status" value="1"/>
</dbReference>
<dbReference type="STRING" id="133381.A0A2T9ZKK7"/>
<organism evidence="7 8">
    <name type="scientific">Smittium megazygosporum</name>
    <dbReference type="NCBI Taxonomy" id="133381"/>
    <lineage>
        <taxon>Eukaryota</taxon>
        <taxon>Fungi</taxon>
        <taxon>Fungi incertae sedis</taxon>
        <taxon>Zoopagomycota</taxon>
        <taxon>Kickxellomycotina</taxon>
        <taxon>Harpellomycetes</taxon>
        <taxon>Harpellales</taxon>
        <taxon>Legeriomycetaceae</taxon>
        <taxon>Smittium</taxon>
    </lineage>
</organism>
<dbReference type="InterPro" id="IPR013992">
    <property type="entry name" value="Adenylate_cyclase-assoc_CAP_N"/>
</dbReference>
<evidence type="ECO:0000256" key="1">
    <source>
        <dbReference type="ARBA" id="ARBA00007659"/>
    </source>
</evidence>
<dbReference type="InterPro" id="IPR036223">
    <property type="entry name" value="CAP_C_sf"/>
</dbReference>
<dbReference type="Gene3D" id="2.160.20.70">
    <property type="match status" value="1"/>
</dbReference>
<feature type="domain" description="C-CAP/cofactor C-like" evidence="6">
    <location>
        <begin position="331"/>
        <end position="471"/>
    </location>
</feature>
<name>A0A2T9ZKK7_9FUNG</name>